<dbReference type="RefSeq" id="WP_204497972.1">
    <property type="nucleotide sequence ID" value="NZ_JAFBDR010000004.1"/>
</dbReference>
<name>A0ABS2MXD1_9BACI</name>
<dbReference type="EMBL" id="JAFBDR010000004">
    <property type="protein sequence ID" value="MBM7570544.1"/>
    <property type="molecule type" value="Genomic_DNA"/>
</dbReference>
<sequence>MKKVALIAFIFFIIGIVGSLTFSRDVFSMKSENTIQESKVVDGEAIESVEIIMDVGKVNVTESIDDSIHIELKGKSLNKQLQFDVIEDDEKLTIETRQKDKGFQFNITSLFRFNESLQLDVQLPAKTYQKVDVKTGVGQINIDYLTINELIASSDVGAVHIEGVISERAVLKSNVGKVDVRQGVGAFTIETDTGKVEMDMVAFTDDIMVKTDVGEAEVSVQEQPTSLLLSLQSNVGDVSVKNLDIVSEMSGKSYYKKVGSGSPKVHVQTDVGKVSVIGR</sequence>
<evidence type="ECO:0000313" key="2">
    <source>
        <dbReference type="EMBL" id="MBM7570544.1"/>
    </source>
</evidence>
<organism evidence="2 3">
    <name type="scientific">Aquibacillus albus</name>
    <dbReference type="NCBI Taxonomy" id="1168171"/>
    <lineage>
        <taxon>Bacteria</taxon>
        <taxon>Bacillati</taxon>
        <taxon>Bacillota</taxon>
        <taxon>Bacilli</taxon>
        <taxon>Bacillales</taxon>
        <taxon>Bacillaceae</taxon>
        <taxon>Aquibacillus</taxon>
    </lineage>
</organism>
<dbReference type="Proteomes" id="UP001296943">
    <property type="component" value="Unassembled WGS sequence"/>
</dbReference>
<gene>
    <name evidence="2" type="ORF">JOC48_001022</name>
</gene>
<reference evidence="2 3" key="1">
    <citation type="submission" date="2021-01" db="EMBL/GenBank/DDBJ databases">
        <title>Genomic Encyclopedia of Type Strains, Phase IV (KMG-IV): sequencing the most valuable type-strain genomes for metagenomic binning, comparative biology and taxonomic classification.</title>
        <authorList>
            <person name="Goeker M."/>
        </authorList>
    </citation>
    <scope>NUCLEOTIDE SEQUENCE [LARGE SCALE GENOMIC DNA]</scope>
    <source>
        <strain evidence="2 3">DSM 23711</strain>
    </source>
</reference>
<protein>
    <submittedName>
        <fullName evidence="2">DUF4097 and DUF4098 domain-containing protein YvlB</fullName>
    </submittedName>
</protein>
<evidence type="ECO:0000259" key="1">
    <source>
        <dbReference type="Pfam" id="PF13349"/>
    </source>
</evidence>
<feature type="domain" description="DUF4097" evidence="1">
    <location>
        <begin position="134"/>
        <end position="276"/>
    </location>
</feature>
<proteinExistence type="predicted"/>
<comment type="caution">
    <text evidence="2">The sequence shown here is derived from an EMBL/GenBank/DDBJ whole genome shotgun (WGS) entry which is preliminary data.</text>
</comment>
<dbReference type="Pfam" id="PF13349">
    <property type="entry name" value="DUF4097"/>
    <property type="match status" value="1"/>
</dbReference>
<evidence type="ECO:0000313" key="3">
    <source>
        <dbReference type="Proteomes" id="UP001296943"/>
    </source>
</evidence>
<accession>A0ABS2MXD1</accession>
<keyword evidence="3" id="KW-1185">Reference proteome</keyword>
<dbReference type="InterPro" id="IPR025164">
    <property type="entry name" value="Toastrack_DUF4097"/>
</dbReference>